<evidence type="ECO:0000256" key="10">
    <source>
        <dbReference type="SAM" id="Phobius"/>
    </source>
</evidence>
<keyword evidence="13" id="KW-0378">Hydrolase</keyword>
<dbReference type="Pfam" id="PF00005">
    <property type="entry name" value="ABC_tran"/>
    <property type="match status" value="2"/>
</dbReference>
<dbReference type="GO" id="GO:0016887">
    <property type="term" value="F:ATP hydrolysis activity"/>
    <property type="evidence" value="ECO:0007669"/>
    <property type="project" value="InterPro"/>
</dbReference>
<dbReference type="InterPro" id="IPR027417">
    <property type="entry name" value="P-loop_NTPase"/>
</dbReference>
<feature type="transmembrane region" description="Helical" evidence="10">
    <location>
        <begin position="1033"/>
        <end position="1055"/>
    </location>
</feature>
<dbReference type="SUPFAM" id="SSF52540">
    <property type="entry name" value="P-loop containing nucleoside triphosphate hydrolases"/>
    <property type="match status" value="2"/>
</dbReference>
<accession>A0A4V2K1M8</accession>
<dbReference type="FunFam" id="3.40.50.300:FF:001354">
    <property type="entry name" value="ATP-binding cassette (ABC) transporter, putative"/>
    <property type="match status" value="1"/>
</dbReference>
<feature type="transmembrane region" description="Helical" evidence="10">
    <location>
        <begin position="1224"/>
        <end position="1248"/>
    </location>
</feature>
<keyword evidence="8 10" id="KW-0472">Membrane</keyword>
<feature type="domain" description="ABC transmembrane type-1" evidence="12">
    <location>
        <begin position="334"/>
        <end position="618"/>
    </location>
</feature>
<evidence type="ECO:0000256" key="5">
    <source>
        <dbReference type="ARBA" id="ARBA00022741"/>
    </source>
</evidence>
<dbReference type="PANTHER" id="PTHR24223:SF415">
    <property type="entry name" value="FI20190P1"/>
    <property type="match status" value="1"/>
</dbReference>
<dbReference type="GO" id="GO:0016020">
    <property type="term" value="C:membrane"/>
    <property type="evidence" value="ECO:0007669"/>
    <property type="project" value="UniProtKB-SubCell"/>
</dbReference>
<proteinExistence type="predicted"/>
<dbReference type="CDD" id="cd03250">
    <property type="entry name" value="ABCC_MRP_domain1"/>
    <property type="match status" value="1"/>
</dbReference>
<evidence type="ECO:0000256" key="2">
    <source>
        <dbReference type="ARBA" id="ARBA00022448"/>
    </source>
</evidence>
<feature type="domain" description="ABC transmembrane type-1" evidence="12">
    <location>
        <begin position="974"/>
        <end position="1269"/>
    </location>
</feature>
<sequence>MSSSLSMAAQFLMSVPVPPLSRPTTGLLSIPETFSATTSDSPGPLGSSPQLDYVVTTLLPASAALLALSYELLSRTSYPKAVQNVALKLSRPFRNFFTLGDVEAPTPCPLHRASWKARALVAGSAAQSVGWLAVLAYKQEVADWEGSLRAGVVFLAWTFALTRVLVRPPVTPPYLLLCFYVTCAAAAAYELVFDVLRGGGGVQYGALGLGALQLCVLSALIWIAGTYPLRDVWPGPDVARPFEPPSSNFTMPEDSANLWSWSTFSFVEPLFEVSNARTVNESDVWRLSPFLTHKNIFTKYLRYASAHPTHSLLRYLIVSNSLDLILDLLLETWSAVVGYVPPYALQRILQALSDPSPNAKSTAYFFAAVAFIANLSFAQVDVNQGWFNRRCYERTRGQLFCALHYKALKRRDVSGKNEPKNDDPLLENEDEGNADLGKIVNLMQGDAYAVAHRFWQFSGFFLAPVRLTIALVYLYRVLGWSAFTAVAVTVVVYLMNYPLAKYDIYLMRQSWKASDRRMNTVNELFQNIRFLKFYGWESRWSERVKEARESELKWRVKANIVDTFISFIWSWMPSGTALATFVCYTVVAGKPLTVATAFTAIALFSYLQGPMVELPDQVFAMLHAYVSMQRIERFLNEEEVPAWASSLKRDVTSASSNETEVGFDTATFEWDIAEKETPSRFTLGPLNIRFPPGQLSLVSGPTGSGKSALLTALLGEMHCTSGRVILNKAGHRVAYCAQNAWLEHATIRDNIIFGAGFGYDEARYQAVVDACALAKDFEIFTAGDMTEIGEKGITLSGGQRARIALARALYSPAKVILLDDPLAAVDLHTATHLVKKALSGDLARGRTIILVTHHISLCLPIAAYLVELSSGAVLRSGLTSELQERGELEKLVEAEDTVEEGKATDAASTTDVENEADVTKNPENGKSNSVGKPDGLLTDTDAGKLVDEETRAEGRVSLRTYWTYIKAAGIVCWIFTFAFMLLIRIINVGFQFFVAKWGEAYEHGPVSEAVALGPGIFDHLPPPDEDVWPWLMIYLYISVAGALFSLFYISLGYYASLQASRSLFISMLQRLSRAPSRFFDITPIGRILNRFTSDINTVDYNLQGSARSALSGTLNFLISFSVIISVVPSFAPFAIFIAWLYIRLAPSYVRASRDLRRLESVSLSPAFAGFDELLRGLPHVRAFGMEERYQDRFYSRVDKFQSFDHVYWLIAGWLNWRYDCLGSVVVFMTTLFALGSSVSSGWAALVIVQAGVFADASRQLVRVLAQVELDFNSVERIVEYLEVPQEAPAIIPEKRPPAAWPSSNGELVVQDLVVKYAPHLPPALKKLSFYVKPAEKVGVVGRTGSGKSTLAMSFLRIIEPSGGHIIIDGIDITTIGLEDLRSRITIISQDVSLFSGTLRSNLDPFNEHTDQECWDVLERCRLTTILKGSLQRTQESHEITLDMPISQTGSLSAGERQLVAMARAILRHSNVVILDEATSQIDSDLDDQIQRTIREEFAGAIVITIAHRLKTVLDYDRIMVLGSGEIVEFDSPNELLRRPGSSFRDMCRASTDRRVHQAVSEAHIH</sequence>
<dbReference type="SUPFAM" id="SSF90123">
    <property type="entry name" value="ABC transporter transmembrane region"/>
    <property type="match status" value="2"/>
</dbReference>
<keyword evidence="6" id="KW-0067">ATP-binding</keyword>
<dbReference type="Gene3D" id="3.40.50.300">
    <property type="entry name" value="P-loop containing nucleotide triphosphate hydrolases"/>
    <property type="match status" value="2"/>
</dbReference>
<dbReference type="FunFam" id="1.20.1560.10:FF:000013">
    <property type="entry name" value="ABC transporter C family member 2"/>
    <property type="match status" value="1"/>
</dbReference>
<dbReference type="InterPro" id="IPR011527">
    <property type="entry name" value="ABC1_TM_dom"/>
</dbReference>
<evidence type="ECO:0000256" key="4">
    <source>
        <dbReference type="ARBA" id="ARBA00022737"/>
    </source>
</evidence>
<dbReference type="Pfam" id="PF00664">
    <property type="entry name" value="ABC_membrane"/>
    <property type="match status" value="2"/>
</dbReference>
<evidence type="ECO:0000256" key="6">
    <source>
        <dbReference type="ARBA" id="ARBA00022840"/>
    </source>
</evidence>
<dbReference type="CDD" id="cd03244">
    <property type="entry name" value="ABCC_MRP_domain2"/>
    <property type="match status" value="1"/>
</dbReference>
<dbReference type="PROSITE" id="PS50929">
    <property type="entry name" value="ABC_TM1F"/>
    <property type="match status" value="2"/>
</dbReference>
<dbReference type="PANTHER" id="PTHR24223">
    <property type="entry name" value="ATP-BINDING CASSETTE SUB-FAMILY C"/>
    <property type="match status" value="1"/>
</dbReference>
<evidence type="ECO:0000256" key="1">
    <source>
        <dbReference type="ARBA" id="ARBA00004141"/>
    </source>
</evidence>
<organism evidence="13">
    <name type="scientific">Dichomitus squalens</name>
    <dbReference type="NCBI Taxonomy" id="114155"/>
    <lineage>
        <taxon>Eukaryota</taxon>
        <taxon>Fungi</taxon>
        <taxon>Dikarya</taxon>
        <taxon>Basidiomycota</taxon>
        <taxon>Agaricomycotina</taxon>
        <taxon>Agaricomycetes</taxon>
        <taxon>Polyporales</taxon>
        <taxon>Polyporaceae</taxon>
        <taxon>Dichomitus</taxon>
    </lineage>
</organism>
<keyword evidence="3 10" id="KW-0812">Transmembrane</keyword>
<feature type="transmembrane region" description="Helical" evidence="10">
    <location>
        <begin position="173"/>
        <end position="192"/>
    </location>
</feature>
<gene>
    <name evidence="13" type="ORF">BD311DRAFT_784991</name>
</gene>
<feature type="region of interest" description="Disordered" evidence="9">
    <location>
        <begin position="893"/>
        <end position="943"/>
    </location>
</feature>
<feature type="domain" description="ABC transporter" evidence="11">
    <location>
        <begin position="1307"/>
        <end position="1548"/>
    </location>
</feature>
<dbReference type="Proteomes" id="UP000292957">
    <property type="component" value="Unassembled WGS sequence"/>
</dbReference>
<evidence type="ECO:0000259" key="11">
    <source>
        <dbReference type="PROSITE" id="PS50893"/>
    </source>
</evidence>
<dbReference type="EMBL" id="ML143391">
    <property type="protein sequence ID" value="TBU33433.1"/>
    <property type="molecule type" value="Genomic_DNA"/>
</dbReference>
<dbReference type="GO" id="GO:0140359">
    <property type="term" value="F:ABC-type transporter activity"/>
    <property type="evidence" value="ECO:0007669"/>
    <property type="project" value="InterPro"/>
</dbReference>
<feature type="compositionally biased region" description="Basic and acidic residues" evidence="9">
    <location>
        <begin position="893"/>
        <end position="903"/>
    </location>
</feature>
<feature type="transmembrane region" description="Helical" evidence="10">
    <location>
        <begin position="480"/>
        <end position="499"/>
    </location>
</feature>
<dbReference type="PROSITE" id="PS50893">
    <property type="entry name" value="ABC_TRANSPORTER_2"/>
    <property type="match status" value="2"/>
</dbReference>
<evidence type="ECO:0000313" key="13">
    <source>
        <dbReference type="EMBL" id="TBU33433.1"/>
    </source>
</evidence>
<dbReference type="SMART" id="SM00382">
    <property type="entry name" value="AAA"/>
    <property type="match status" value="2"/>
</dbReference>
<dbReference type="OrthoDB" id="6500128at2759"/>
<dbReference type="CDD" id="cd18604">
    <property type="entry name" value="ABC_6TM_VMR1_D2_like"/>
    <property type="match status" value="1"/>
</dbReference>
<keyword evidence="4" id="KW-0677">Repeat</keyword>
<feature type="domain" description="ABC transporter" evidence="11">
    <location>
        <begin position="667"/>
        <end position="895"/>
    </location>
</feature>
<feature type="transmembrane region" description="Helical" evidence="10">
    <location>
        <begin position="204"/>
        <end position="224"/>
    </location>
</feature>
<keyword evidence="5" id="KW-0547">Nucleotide-binding</keyword>
<evidence type="ECO:0000256" key="3">
    <source>
        <dbReference type="ARBA" id="ARBA00022692"/>
    </source>
</evidence>
<dbReference type="Gene3D" id="1.20.1560.10">
    <property type="entry name" value="ABC transporter type 1, transmembrane domain"/>
    <property type="match status" value="2"/>
</dbReference>
<evidence type="ECO:0000256" key="8">
    <source>
        <dbReference type="ARBA" id="ARBA00023136"/>
    </source>
</evidence>
<dbReference type="InterPro" id="IPR003593">
    <property type="entry name" value="AAA+_ATPase"/>
</dbReference>
<evidence type="ECO:0000259" key="12">
    <source>
        <dbReference type="PROSITE" id="PS50929"/>
    </source>
</evidence>
<protein>
    <submittedName>
        <fullName evidence="13">P-loop containing nucleoside triphosphate hydrolase protein</fullName>
    </submittedName>
</protein>
<dbReference type="CDD" id="cd18596">
    <property type="entry name" value="ABC_6TM_VMR1_D1_like"/>
    <property type="match status" value="1"/>
</dbReference>
<comment type="subcellular location">
    <subcellularLocation>
        <location evidence="1">Membrane</location>
        <topology evidence="1">Multi-pass membrane protein</topology>
    </subcellularLocation>
</comment>
<dbReference type="InterPro" id="IPR003439">
    <property type="entry name" value="ABC_transporter-like_ATP-bd"/>
</dbReference>
<dbReference type="InterPro" id="IPR050173">
    <property type="entry name" value="ABC_transporter_C-like"/>
</dbReference>
<keyword evidence="7 10" id="KW-1133">Transmembrane helix</keyword>
<feature type="transmembrane region" description="Helical" evidence="10">
    <location>
        <begin position="578"/>
        <end position="607"/>
    </location>
</feature>
<dbReference type="PROSITE" id="PS00211">
    <property type="entry name" value="ABC_TRANSPORTER_1"/>
    <property type="match status" value="2"/>
</dbReference>
<dbReference type="InterPro" id="IPR036640">
    <property type="entry name" value="ABC1_TM_sf"/>
</dbReference>
<keyword evidence="2" id="KW-0813">Transport</keyword>
<dbReference type="GO" id="GO:0005524">
    <property type="term" value="F:ATP binding"/>
    <property type="evidence" value="ECO:0007669"/>
    <property type="project" value="UniProtKB-KW"/>
</dbReference>
<name>A0A4V2K1M8_9APHY</name>
<reference evidence="13" key="1">
    <citation type="submission" date="2019-01" db="EMBL/GenBank/DDBJ databases">
        <title>Draft genome sequences of three monokaryotic isolates of the white-rot basidiomycete fungus Dichomitus squalens.</title>
        <authorList>
            <consortium name="DOE Joint Genome Institute"/>
            <person name="Lopez S.C."/>
            <person name="Andreopoulos B."/>
            <person name="Pangilinan J."/>
            <person name="Lipzen A."/>
            <person name="Riley R."/>
            <person name="Ahrendt S."/>
            <person name="Ng V."/>
            <person name="Barry K."/>
            <person name="Daum C."/>
            <person name="Grigoriev I.V."/>
            <person name="Hilden K.S."/>
            <person name="Makela M.R."/>
            <person name="de Vries R.P."/>
        </authorList>
    </citation>
    <scope>NUCLEOTIDE SEQUENCE [LARGE SCALE GENOMIC DNA]</scope>
    <source>
        <strain evidence="13">OM18370.1</strain>
    </source>
</reference>
<feature type="transmembrane region" description="Helical" evidence="10">
    <location>
        <begin position="961"/>
        <end position="986"/>
    </location>
</feature>
<evidence type="ECO:0000256" key="9">
    <source>
        <dbReference type="SAM" id="MobiDB-lite"/>
    </source>
</evidence>
<evidence type="ECO:0000256" key="7">
    <source>
        <dbReference type="ARBA" id="ARBA00022989"/>
    </source>
</evidence>
<feature type="compositionally biased region" description="Polar residues" evidence="9">
    <location>
        <begin position="921"/>
        <end position="930"/>
    </location>
</feature>
<dbReference type="InterPro" id="IPR017871">
    <property type="entry name" value="ABC_transporter-like_CS"/>
</dbReference>
<feature type="transmembrane region" description="Helical" evidence="10">
    <location>
        <begin position="1116"/>
        <end position="1142"/>
    </location>
</feature>